<name>A0A5C3LTN9_9AGAR</name>
<evidence type="ECO:0008006" key="4">
    <source>
        <dbReference type="Google" id="ProtNLM"/>
    </source>
</evidence>
<evidence type="ECO:0000313" key="3">
    <source>
        <dbReference type="Proteomes" id="UP000308652"/>
    </source>
</evidence>
<evidence type="ECO:0000313" key="2">
    <source>
        <dbReference type="EMBL" id="TFK35937.1"/>
    </source>
</evidence>
<proteinExistence type="predicted"/>
<reference evidence="2 3" key="1">
    <citation type="journal article" date="2019" name="Nat. Ecol. Evol.">
        <title>Megaphylogeny resolves global patterns of mushroom evolution.</title>
        <authorList>
            <person name="Varga T."/>
            <person name="Krizsan K."/>
            <person name="Foldi C."/>
            <person name="Dima B."/>
            <person name="Sanchez-Garcia M."/>
            <person name="Sanchez-Ramirez S."/>
            <person name="Szollosi G.J."/>
            <person name="Szarkandi J.G."/>
            <person name="Papp V."/>
            <person name="Albert L."/>
            <person name="Andreopoulos W."/>
            <person name="Angelini C."/>
            <person name="Antonin V."/>
            <person name="Barry K.W."/>
            <person name="Bougher N.L."/>
            <person name="Buchanan P."/>
            <person name="Buyck B."/>
            <person name="Bense V."/>
            <person name="Catcheside P."/>
            <person name="Chovatia M."/>
            <person name="Cooper J."/>
            <person name="Damon W."/>
            <person name="Desjardin D."/>
            <person name="Finy P."/>
            <person name="Geml J."/>
            <person name="Haridas S."/>
            <person name="Hughes K."/>
            <person name="Justo A."/>
            <person name="Karasinski D."/>
            <person name="Kautmanova I."/>
            <person name="Kiss B."/>
            <person name="Kocsube S."/>
            <person name="Kotiranta H."/>
            <person name="LaButti K.M."/>
            <person name="Lechner B.E."/>
            <person name="Liimatainen K."/>
            <person name="Lipzen A."/>
            <person name="Lukacs Z."/>
            <person name="Mihaltcheva S."/>
            <person name="Morgado L.N."/>
            <person name="Niskanen T."/>
            <person name="Noordeloos M.E."/>
            <person name="Ohm R.A."/>
            <person name="Ortiz-Santana B."/>
            <person name="Ovrebo C."/>
            <person name="Racz N."/>
            <person name="Riley R."/>
            <person name="Savchenko A."/>
            <person name="Shiryaev A."/>
            <person name="Soop K."/>
            <person name="Spirin V."/>
            <person name="Szebenyi C."/>
            <person name="Tomsovsky M."/>
            <person name="Tulloss R.E."/>
            <person name="Uehling J."/>
            <person name="Grigoriev I.V."/>
            <person name="Vagvolgyi C."/>
            <person name="Papp T."/>
            <person name="Martin F.M."/>
            <person name="Miettinen O."/>
            <person name="Hibbett D.S."/>
            <person name="Nagy L.G."/>
        </authorList>
    </citation>
    <scope>NUCLEOTIDE SEQUENCE [LARGE SCALE GENOMIC DNA]</scope>
    <source>
        <strain evidence="2 3">CBS 166.37</strain>
    </source>
</reference>
<evidence type="ECO:0000256" key="1">
    <source>
        <dbReference type="SAM" id="MobiDB-lite"/>
    </source>
</evidence>
<feature type="region of interest" description="Disordered" evidence="1">
    <location>
        <begin position="1"/>
        <end position="36"/>
    </location>
</feature>
<dbReference type="EMBL" id="ML213617">
    <property type="protein sequence ID" value="TFK35937.1"/>
    <property type="molecule type" value="Genomic_DNA"/>
</dbReference>
<accession>A0A5C3LTN9</accession>
<dbReference type="Proteomes" id="UP000308652">
    <property type="component" value="Unassembled WGS sequence"/>
</dbReference>
<sequence>MYTTNPYAQGGWSHSQNGRPLPHSTQSHGNYTTQTPTFGALPFTAPEPSPSLLSFRFTSHNHDILNCSLYGGHAERYIDISSRHMGPVEVTTFRRATGEVFASIEWHRTPYVEVYGVAIKQAVPQWLPMSPDRTCRVMQVGGTAYSWINRGGAVDVTPFGSESRMLLGRVSRGDTALVLQMTVDAYQLGLLETFVVASVLFHAGRNIS</sequence>
<gene>
    <name evidence="2" type="ORF">BDQ12DRAFT_756507</name>
</gene>
<protein>
    <recommendedName>
        <fullName evidence="4">Tubby C-terminal-like domain-containing protein</fullName>
    </recommendedName>
</protein>
<dbReference type="OrthoDB" id="3191568at2759"/>
<keyword evidence="3" id="KW-1185">Reference proteome</keyword>
<organism evidence="2 3">
    <name type="scientific">Crucibulum laeve</name>
    <dbReference type="NCBI Taxonomy" id="68775"/>
    <lineage>
        <taxon>Eukaryota</taxon>
        <taxon>Fungi</taxon>
        <taxon>Dikarya</taxon>
        <taxon>Basidiomycota</taxon>
        <taxon>Agaricomycotina</taxon>
        <taxon>Agaricomycetes</taxon>
        <taxon>Agaricomycetidae</taxon>
        <taxon>Agaricales</taxon>
        <taxon>Agaricineae</taxon>
        <taxon>Nidulariaceae</taxon>
        <taxon>Crucibulum</taxon>
    </lineage>
</organism>
<dbReference type="AlphaFoldDB" id="A0A5C3LTN9"/>